<dbReference type="GO" id="GO:0008448">
    <property type="term" value="F:N-acetylglucosamine-6-phosphate deacetylase activity"/>
    <property type="evidence" value="ECO:0007669"/>
    <property type="project" value="UniProtKB-EC"/>
</dbReference>
<evidence type="ECO:0000256" key="5">
    <source>
        <dbReference type="ARBA" id="ARBA00022801"/>
    </source>
</evidence>
<dbReference type="Gene3D" id="3.20.20.140">
    <property type="entry name" value="Metal-dependent hydrolases"/>
    <property type="match status" value="1"/>
</dbReference>
<feature type="domain" description="Amidohydrolase-related" evidence="12">
    <location>
        <begin position="55"/>
        <end position="387"/>
    </location>
</feature>
<dbReference type="PANTHER" id="PTHR11113">
    <property type="entry name" value="N-ACETYLGLUCOSAMINE-6-PHOSPHATE DEACETYLASE"/>
    <property type="match status" value="1"/>
</dbReference>
<protein>
    <recommendedName>
        <fullName evidence="3">N-acetylglucosamine-6-phosphate deacetylase</fullName>
        <ecNumber evidence="2">3.5.1.25</ecNumber>
    </recommendedName>
</protein>
<keyword evidence="5 9" id="KW-0378">Hydrolase</keyword>
<dbReference type="SUPFAM" id="SSF51556">
    <property type="entry name" value="Metallo-dependent hydrolases"/>
    <property type="match status" value="1"/>
</dbReference>
<dbReference type="FunFam" id="3.20.20.140:FF:000004">
    <property type="entry name" value="N-acetylglucosamine-6-phosphate deacetylase"/>
    <property type="match status" value="1"/>
</dbReference>
<feature type="binding site" evidence="11">
    <location>
        <position position="136"/>
    </location>
    <ligand>
        <name>Zn(2+)</name>
        <dbReference type="ChEBI" id="CHEBI:29105"/>
    </ligand>
</feature>
<dbReference type="CDD" id="cd00854">
    <property type="entry name" value="NagA"/>
    <property type="match status" value="1"/>
</dbReference>
<evidence type="ECO:0000256" key="3">
    <source>
        <dbReference type="ARBA" id="ARBA00018029"/>
    </source>
</evidence>
<dbReference type="NCBIfam" id="TIGR00221">
    <property type="entry name" value="nagA"/>
    <property type="match status" value="1"/>
</dbReference>
<dbReference type="InterPro" id="IPR011059">
    <property type="entry name" value="Metal-dep_hydrolase_composite"/>
</dbReference>
<dbReference type="InterPro" id="IPR032466">
    <property type="entry name" value="Metal_Hydrolase"/>
</dbReference>
<keyword evidence="14" id="KW-1185">Reference proteome</keyword>
<dbReference type="EC" id="3.5.1.25" evidence="2"/>
<comment type="cofactor">
    <cofactor evidence="11">
        <name>a divalent metal cation</name>
        <dbReference type="ChEBI" id="CHEBI:60240"/>
    </cofactor>
    <text evidence="11">Binds 1 divalent metal cation per subunit.</text>
</comment>
<organism evidence="13 14">
    <name type="scientific">Pseudoneobacillus rhizosphaerae</name>
    <dbReference type="NCBI Taxonomy" id="2880968"/>
    <lineage>
        <taxon>Bacteria</taxon>
        <taxon>Bacillati</taxon>
        <taxon>Bacillota</taxon>
        <taxon>Bacilli</taxon>
        <taxon>Bacillales</taxon>
        <taxon>Bacillaceae</taxon>
        <taxon>Pseudoneobacillus</taxon>
    </lineage>
</organism>
<dbReference type="EMBL" id="CAKJTG010000003">
    <property type="protein sequence ID" value="CAG9607004.1"/>
    <property type="molecule type" value="Genomic_DNA"/>
</dbReference>
<dbReference type="GO" id="GO:0006046">
    <property type="term" value="P:N-acetylglucosamine catabolic process"/>
    <property type="evidence" value="ECO:0007669"/>
    <property type="project" value="TreeGrafter"/>
</dbReference>
<dbReference type="PIRSF" id="PIRSF038994">
    <property type="entry name" value="NagA"/>
    <property type="match status" value="1"/>
</dbReference>
<keyword evidence="4 11" id="KW-0479">Metal-binding</keyword>
<proteinExistence type="inferred from homology"/>
<dbReference type="InterPro" id="IPR006680">
    <property type="entry name" value="Amidohydro-rel"/>
</dbReference>
<feature type="binding site" evidence="11">
    <location>
        <position position="223"/>
    </location>
    <ligand>
        <name>Zn(2+)</name>
        <dbReference type="ChEBI" id="CHEBI:29105"/>
    </ligand>
</feature>
<evidence type="ECO:0000256" key="10">
    <source>
        <dbReference type="PIRSR" id="PIRSR038994-1"/>
    </source>
</evidence>
<name>A0A9C7G746_9BACI</name>
<dbReference type="PANTHER" id="PTHR11113:SF14">
    <property type="entry name" value="N-ACETYLGLUCOSAMINE-6-PHOSPHATE DEACETYLASE"/>
    <property type="match status" value="1"/>
</dbReference>
<comment type="catalytic activity">
    <reaction evidence="7">
        <text>N-acetyl-D-glucosamine 6-phosphate + H2O = D-glucosamine 6-phosphate + acetate</text>
        <dbReference type="Rhea" id="RHEA:22936"/>
        <dbReference type="ChEBI" id="CHEBI:15377"/>
        <dbReference type="ChEBI" id="CHEBI:30089"/>
        <dbReference type="ChEBI" id="CHEBI:57513"/>
        <dbReference type="ChEBI" id="CHEBI:58725"/>
        <dbReference type="EC" id="3.5.1.25"/>
    </reaction>
</comment>
<feature type="active site" description="Proton donor/acceptor" evidence="10">
    <location>
        <position position="281"/>
    </location>
</feature>
<evidence type="ECO:0000256" key="7">
    <source>
        <dbReference type="ARBA" id="ARBA00047647"/>
    </source>
</evidence>
<dbReference type="Gene3D" id="2.30.40.10">
    <property type="entry name" value="Urease, subunit C, domain 1"/>
    <property type="match status" value="1"/>
</dbReference>
<sequence length="394" mass="43195">MRHSTVLINGSIFEENKHIPNGFIRITNSKIIDIGKMSEYAVTVNENIIDLQGKTVIPGMIDLHIHGTAGHDVMDGEIEALETMSQSLPQEGTTSFLATTITQSDEEISKALRNVAKYINGYQNSGQSEILGVHLEGPFINPKMAGAQPVNYILSPNISLFEKWQQQAEGSIKQVTMAPEQDGGVELVRYLKDSGVIVSIGHSNATYTEVKEAILAGATQVTHLFNQMRGLHHREPGVVGASLLLHELYAELIVDGIHVCPEMVNLAFNNKTSEKLILITDSIRAKCLKNGYYDLGGQTVIVKEGRAELANGTLAGSVLKLSHAMKNMLAYVKDCSLQDIIKMTSYNPAKQLKILDRKGSIRKGKDADLVVLGKEHEVIMTFCRGKLAYKQEGV</sequence>
<accession>A0A9C7G746</accession>
<evidence type="ECO:0000256" key="4">
    <source>
        <dbReference type="ARBA" id="ARBA00022723"/>
    </source>
</evidence>
<gene>
    <name evidence="13" type="primary">nagA</name>
    <name evidence="13" type="ORF">NEOCIP111885_00692</name>
</gene>
<dbReference type="SUPFAM" id="SSF51338">
    <property type="entry name" value="Composite domain of metallo-dependent hydrolases"/>
    <property type="match status" value="1"/>
</dbReference>
<dbReference type="Pfam" id="PF01979">
    <property type="entry name" value="Amidohydro_1"/>
    <property type="match status" value="1"/>
</dbReference>
<reference evidence="13" key="1">
    <citation type="submission" date="2021-10" db="EMBL/GenBank/DDBJ databases">
        <authorList>
            <person name="Criscuolo A."/>
        </authorList>
    </citation>
    <scope>NUCLEOTIDE SEQUENCE</scope>
    <source>
        <strain evidence="13">CIP111885</strain>
    </source>
</reference>
<dbReference type="GO" id="GO:0046872">
    <property type="term" value="F:metal ion binding"/>
    <property type="evidence" value="ECO:0007669"/>
    <property type="project" value="UniProtKB-KW"/>
</dbReference>
<evidence type="ECO:0000256" key="9">
    <source>
        <dbReference type="PIRNR" id="PIRNR038994"/>
    </source>
</evidence>
<evidence type="ECO:0000256" key="8">
    <source>
        <dbReference type="ARBA" id="ARBA00060590"/>
    </source>
</evidence>
<keyword evidence="6 9" id="KW-0119">Carbohydrate metabolism</keyword>
<evidence type="ECO:0000256" key="2">
    <source>
        <dbReference type="ARBA" id="ARBA00011899"/>
    </source>
</evidence>
<comment type="pathway">
    <text evidence="8">Amino-sugar metabolism; N-acetylneuraminate degradation; D-fructose 6-phosphate from N-acetylneuraminate: step 4/5.</text>
</comment>
<comment type="similarity">
    <text evidence="1 9">Belongs to the metallo-dependent hydrolases superfamily. NagA family.</text>
</comment>
<evidence type="ECO:0000259" key="12">
    <source>
        <dbReference type="Pfam" id="PF01979"/>
    </source>
</evidence>
<evidence type="ECO:0000313" key="14">
    <source>
        <dbReference type="Proteomes" id="UP000789845"/>
    </source>
</evidence>
<comment type="caution">
    <text evidence="13">The sequence shown here is derived from an EMBL/GenBank/DDBJ whole genome shotgun (WGS) entry which is preliminary data.</text>
</comment>
<dbReference type="AlphaFoldDB" id="A0A9C7G746"/>
<feature type="binding site" evidence="11">
    <location>
        <position position="202"/>
    </location>
    <ligand>
        <name>Zn(2+)</name>
        <dbReference type="ChEBI" id="CHEBI:29105"/>
    </ligand>
</feature>
<evidence type="ECO:0000256" key="11">
    <source>
        <dbReference type="PIRSR" id="PIRSR038994-3"/>
    </source>
</evidence>
<evidence type="ECO:0000256" key="6">
    <source>
        <dbReference type="ARBA" id="ARBA00023277"/>
    </source>
</evidence>
<dbReference type="InterPro" id="IPR003764">
    <property type="entry name" value="GlcNAc_6-P_deAcase"/>
</dbReference>
<evidence type="ECO:0000313" key="13">
    <source>
        <dbReference type="EMBL" id="CAG9607004.1"/>
    </source>
</evidence>
<dbReference type="RefSeq" id="WP_230495274.1">
    <property type="nucleotide sequence ID" value="NZ_CAKJTG010000003.1"/>
</dbReference>
<dbReference type="Proteomes" id="UP000789845">
    <property type="component" value="Unassembled WGS sequence"/>
</dbReference>
<evidence type="ECO:0000256" key="1">
    <source>
        <dbReference type="ARBA" id="ARBA00010716"/>
    </source>
</evidence>